<evidence type="ECO:0000256" key="4">
    <source>
        <dbReference type="ARBA" id="ARBA00022807"/>
    </source>
</evidence>
<protein>
    <recommendedName>
        <fullName evidence="11">SH3b domain-containing protein</fullName>
    </recommendedName>
</protein>
<evidence type="ECO:0000256" key="2">
    <source>
        <dbReference type="ARBA" id="ARBA00022670"/>
    </source>
</evidence>
<dbReference type="InterPro" id="IPR038765">
    <property type="entry name" value="Papain-like_cys_pep_sf"/>
</dbReference>
<dbReference type="Proteomes" id="UP000094296">
    <property type="component" value="Unassembled WGS sequence"/>
</dbReference>
<evidence type="ECO:0000259" key="7">
    <source>
        <dbReference type="PROSITE" id="PS51781"/>
    </source>
</evidence>
<evidence type="ECO:0000256" key="6">
    <source>
        <dbReference type="SAM" id="SignalP"/>
    </source>
</evidence>
<feature type="compositionally biased region" description="Low complexity" evidence="5">
    <location>
        <begin position="266"/>
        <end position="282"/>
    </location>
</feature>
<feature type="domain" description="SH3b" evidence="7">
    <location>
        <begin position="353"/>
        <end position="414"/>
    </location>
</feature>
<accession>A0A1E5G4Q9</accession>
<evidence type="ECO:0000313" key="10">
    <source>
        <dbReference type="Proteomes" id="UP000094296"/>
    </source>
</evidence>
<name>A0A1E5G4Q9_9FIRM</name>
<evidence type="ECO:0000259" key="8">
    <source>
        <dbReference type="PROSITE" id="PS51935"/>
    </source>
</evidence>
<dbReference type="GO" id="GO:0006508">
    <property type="term" value="P:proteolysis"/>
    <property type="evidence" value="ECO:0007669"/>
    <property type="project" value="UniProtKB-KW"/>
</dbReference>
<dbReference type="InterPro" id="IPR052354">
    <property type="entry name" value="Cell_Wall_Dynamics_Protein"/>
</dbReference>
<dbReference type="SMART" id="SM00287">
    <property type="entry name" value="SH3b"/>
    <property type="match status" value="3"/>
</dbReference>
<evidence type="ECO:0000256" key="3">
    <source>
        <dbReference type="ARBA" id="ARBA00022801"/>
    </source>
</evidence>
<dbReference type="PANTHER" id="PTHR34408:SF1">
    <property type="entry name" value="GLYCOSYL HYDROLASE FAMILY 19 DOMAIN-CONTAINING PROTEIN HI_1415"/>
    <property type="match status" value="1"/>
</dbReference>
<dbReference type="SUPFAM" id="SSF54001">
    <property type="entry name" value="Cysteine proteinases"/>
    <property type="match status" value="1"/>
</dbReference>
<dbReference type="Gene3D" id="3.90.1720.10">
    <property type="entry name" value="endopeptidase domain like (from Nostoc punctiforme)"/>
    <property type="match status" value="1"/>
</dbReference>
<dbReference type="GO" id="GO:0008234">
    <property type="term" value="F:cysteine-type peptidase activity"/>
    <property type="evidence" value="ECO:0007669"/>
    <property type="project" value="UniProtKB-KW"/>
</dbReference>
<evidence type="ECO:0000256" key="5">
    <source>
        <dbReference type="SAM" id="MobiDB-lite"/>
    </source>
</evidence>
<dbReference type="STRING" id="766136.BHF68_00270"/>
<dbReference type="InterPro" id="IPR003646">
    <property type="entry name" value="SH3-like_bac-type"/>
</dbReference>
<feature type="domain" description="SH3b" evidence="7">
    <location>
        <begin position="430"/>
        <end position="490"/>
    </location>
</feature>
<dbReference type="Pfam" id="PF00877">
    <property type="entry name" value="NLPC_P60"/>
    <property type="match status" value="1"/>
</dbReference>
<comment type="similarity">
    <text evidence="1">Belongs to the peptidase C40 family.</text>
</comment>
<keyword evidence="6" id="KW-0732">Signal</keyword>
<evidence type="ECO:0000256" key="1">
    <source>
        <dbReference type="ARBA" id="ARBA00007074"/>
    </source>
</evidence>
<dbReference type="PANTHER" id="PTHR34408">
    <property type="entry name" value="FAMILY PROTEIN, PUTATIVE-RELATED"/>
    <property type="match status" value="1"/>
</dbReference>
<evidence type="ECO:0000313" key="9">
    <source>
        <dbReference type="EMBL" id="OEF98161.1"/>
    </source>
</evidence>
<feature type="region of interest" description="Disordered" evidence="5">
    <location>
        <begin position="261"/>
        <end position="287"/>
    </location>
</feature>
<comment type="caution">
    <text evidence="9">The sequence shown here is derived from an EMBL/GenBank/DDBJ whole genome shotgun (WGS) entry which is preliminary data.</text>
</comment>
<dbReference type="EMBL" id="MIJE01000001">
    <property type="protein sequence ID" value="OEF98161.1"/>
    <property type="molecule type" value="Genomic_DNA"/>
</dbReference>
<keyword evidence="4" id="KW-0788">Thiol protease</keyword>
<evidence type="ECO:0008006" key="11">
    <source>
        <dbReference type="Google" id="ProtNLM"/>
    </source>
</evidence>
<dbReference type="Pfam" id="PF08239">
    <property type="entry name" value="SH3_3"/>
    <property type="match status" value="3"/>
</dbReference>
<organism evidence="9 10">
    <name type="scientific">Desulfuribacillus alkaliarsenatis</name>
    <dbReference type="NCBI Taxonomy" id="766136"/>
    <lineage>
        <taxon>Bacteria</taxon>
        <taxon>Bacillati</taxon>
        <taxon>Bacillota</taxon>
        <taxon>Desulfuribacillia</taxon>
        <taxon>Desulfuribacillales</taxon>
        <taxon>Desulfuribacillaceae</taxon>
        <taxon>Desulfuribacillus</taxon>
    </lineage>
</organism>
<keyword evidence="2" id="KW-0645">Protease</keyword>
<dbReference type="OrthoDB" id="9813368at2"/>
<feature type="signal peptide" evidence="6">
    <location>
        <begin position="1"/>
        <end position="19"/>
    </location>
</feature>
<dbReference type="AlphaFoldDB" id="A0A1E5G4Q9"/>
<feature type="domain" description="NlpC/P60" evidence="8">
    <location>
        <begin position="69"/>
        <end position="225"/>
    </location>
</feature>
<reference evidence="9 10" key="1">
    <citation type="submission" date="2016-09" db="EMBL/GenBank/DDBJ databases">
        <title>Draft genome sequence for the type strain of Desulfuribacillus alkaliarsenatis AHT28, an obligately anaerobic, sulfidogenic bacterium isolated from Russian soda lake sediments.</title>
        <authorList>
            <person name="Abin C.A."/>
            <person name="Hollibaugh J.T."/>
        </authorList>
    </citation>
    <scope>NUCLEOTIDE SEQUENCE [LARGE SCALE GENOMIC DNA]</scope>
    <source>
        <strain evidence="9 10">AHT28</strain>
    </source>
</reference>
<dbReference type="PROSITE" id="PS51781">
    <property type="entry name" value="SH3B"/>
    <property type="match status" value="2"/>
</dbReference>
<dbReference type="PROSITE" id="PS51935">
    <property type="entry name" value="NLPC_P60"/>
    <property type="match status" value="1"/>
</dbReference>
<gene>
    <name evidence="9" type="ORF">BHF68_00270</name>
</gene>
<feature type="chain" id="PRO_5039653533" description="SH3b domain-containing protein" evidence="6">
    <location>
        <begin position="20"/>
        <end position="490"/>
    </location>
</feature>
<dbReference type="RefSeq" id="WP_069641653.1">
    <property type="nucleotide sequence ID" value="NZ_MIJE01000001.1"/>
</dbReference>
<dbReference type="Gene3D" id="2.30.30.40">
    <property type="entry name" value="SH3 Domains"/>
    <property type="match status" value="3"/>
</dbReference>
<keyword evidence="10" id="KW-1185">Reference proteome</keyword>
<dbReference type="InterPro" id="IPR000064">
    <property type="entry name" value="NLP_P60_dom"/>
</dbReference>
<proteinExistence type="inferred from homology"/>
<sequence length="490" mass="52834">MNKKQKLTALVMSTCLVFASIFVSPISTKEAEAVSITRQQAVEKYHNNLATYNNHEVPIIRAFEQQYDGSLAHQVVARAIWYMEHGYMVYNFAGGYPTNGLIDCSNFTQLVYRDFGINMTSRSRDYDKVGTRVPGVSSVRVGTSISGQALYGIQGIENLRPGDIMTYWGGPENNKHISSVGIYMGVIDGKPAVLKTMQNRPTALGIVTNFSYWYGSNFFEARRVLPNDAWNPAAAHRYTDTGPVIPTNYYLPPQMPIVMPNNQVLNGNQQESSNSGNDNESSPSIIGQVSVTGNSVNVRSGPGTNHSVISVVRNGDVLDVIGQSGSWLNVRIANGNGFIADWLVSSVSVTSETLKSRVTGNIVNVRAAASTNSSILGVVRNGDEVVVKRQLSGWYEIDWNGQSAYVADFLLSTPVASTGNSAPSDPGTAVQTATVTGGVVNIRSGPSTNHSIVGVARSGNTVEVLDTDNDWVQVKSGATTGYIASWLLSQ</sequence>
<keyword evidence="3" id="KW-0378">Hydrolase</keyword>